<feature type="compositionally biased region" description="Basic and acidic residues" evidence="1">
    <location>
        <begin position="100"/>
        <end position="112"/>
    </location>
</feature>
<feature type="region of interest" description="Disordered" evidence="1">
    <location>
        <begin position="269"/>
        <end position="302"/>
    </location>
</feature>
<dbReference type="HOGENOM" id="CLU_819063_0_0_1"/>
<evidence type="ECO:0000256" key="1">
    <source>
        <dbReference type="SAM" id="MobiDB-lite"/>
    </source>
</evidence>
<reference evidence="2 3" key="1">
    <citation type="journal article" date="2011" name="Genome Biol.">
        <title>Comparative genome sequence analysis underscores mycoparasitism as the ancestral life style of Trichoderma.</title>
        <authorList>
            <person name="Kubicek C.P."/>
            <person name="Herrera-Estrella A."/>
            <person name="Seidl-Seiboth V."/>
            <person name="Martinez D.A."/>
            <person name="Druzhinina I.S."/>
            <person name="Thon M."/>
            <person name="Zeilinger S."/>
            <person name="Casas-Flores S."/>
            <person name="Horwitz B.A."/>
            <person name="Mukherjee P.K."/>
            <person name="Mukherjee M."/>
            <person name="Kredics L."/>
            <person name="Alcaraz L.D."/>
            <person name="Aerts A."/>
            <person name="Antal Z."/>
            <person name="Atanasova L."/>
            <person name="Cervantes-Badillo M.G."/>
            <person name="Challacombe J."/>
            <person name="Chertkov O."/>
            <person name="McCluskey K."/>
            <person name="Coulpier F."/>
            <person name="Deshpande N."/>
            <person name="von Doehren H."/>
            <person name="Ebbole D.J."/>
            <person name="Esquivel-Naranjo E.U."/>
            <person name="Fekete E."/>
            <person name="Flipphi M."/>
            <person name="Glaser F."/>
            <person name="Gomez-Rodriguez E.Y."/>
            <person name="Gruber S."/>
            <person name="Han C."/>
            <person name="Henrissat B."/>
            <person name="Hermosa R."/>
            <person name="Hernandez-Onate M."/>
            <person name="Karaffa L."/>
            <person name="Kosti I."/>
            <person name="Le Crom S."/>
            <person name="Lindquist E."/>
            <person name="Lucas S."/>
            <person name="Luebeck M."/>
            <person name="Luebeck P.S."/>
            <person name="Margeot A."/>
            <person name="Metz B."/>
            <person name="Misra M."/>
            <person name="Nevalainen H."/>
            <person name="Omann M."/>
            <person name="Packer N."/>
            <person name="Perrone G."/>
            <person name="Uresti-Rivera E.E."/>
            <person name="Salamov A."/>
            <person name="Schmoll M."/>
            <person name="Seiboth B."/>
            <person name="Shapiro H."/>
            <person name="Sukno S."/>
            <person name="Tamayo-Ramos J.A."/>
            <person name="Tisch D."/>
            <person name="Wiest A."/>
            <person name="Wilkinson H.H."/>
            <person name="Zhang M."/>
            <person name="Coutinho P.M."/>
            <person name="Kenerley C.M."/>
            <person name="Monte E."/>
            <person name="Baker S.E."/>
            <person name="Grigoriev I.V."/>
        </authorList>
    </citation>
    <scope>NUCLEOTIDE SEQUENCE [LARGE SCALE GENOMIC DNA]</scope>
    <source>
        <strain evidence="3">Gv29-8 / FGSC 10586</strain>
    </source>
</reference>
<dbReference type="Proteomes" id="UP000007115">
    <property type="component" value="Unassembled WGS sequence"/>
</dbReference>
<dbReference type="RefSeq" id="XP_013956853.1">
    <property type="nucleotide sequence ID" value="XM_014101378.1"/>
</dbReference>
<dbReference type="VEuPathDB" id="FungiDB:TRIVIDRAFT_221909"/>
<dbReference type="InParanoid" id="G9MRB5"/>
<name>G9MRB5_HYPVG</name>
<feature type="region of interest" description="Disordered" evidence="1">
    <location>
        <begin position="175"/>
        <end position="202"/>
    </location>
</feature>
<dbReference type="EMBL" id="ABDF02000006">
    <property type="protein sequence ID" value="EHK22639.1"/>
    <property type="molecule type" value="Genomic_DNA"/>
</dbReference>
<evidence type="ECO:0000313" key="2">
    <source>
        <dbReference type="EMBL" id="EHK22639.1"/>
    </source>
</evidence>
<feature type="compositionally biased region" description="Basic and acidic residues" evidence="1">
    <location>
        <begin position="77"/>
        <end position="87"/>
    </location>
</feature>
<gene>
    <name evidence="2" type="ORF">TRIVIDRAFT_221909</name>
</gene>
<accession>G9MRB5</accession>
<feature type="compositionally biased region" description="Low complexity" evidence="1">
    <location>
        <begin position="278"/>
        <end position="291"/>
    </location>
</feature>
<protein>
    <submittedName>
        <fullName evidence="2">Uncharacterized protein</fullName>
    </submittedName>
</protein>
<keyword evidence="3" id="KW-1185">Reference proteome</keyword>
<organism evidence="2 3">
    <name type="scientific">Hypocrea virens (strain Gv29-8 / FGSC 10586)</name>
    <name type="common">Gliocladium virens</name>
    <name type="synonym">Trichoderma virens</name>
    <dbReference type="NCBI Taxonomy" id="413071"/>
    <lineage>
        <taxon>Eukaryota</taxon>
        <taxon>Fungi</taxon>
        <taxon>Dikarya</taxon>
        <taxon>Ascomycota</taxon>
        <taxon>Pezizomycotina</taxon>
        <taxon>Sordariomycetes</taxon>
        <taxon>Hypocreomycetidae</taxon>
        <taxon>Hypocreales</taxon>
        <taxon>Hypocreaceae</taxon>
        <taxon>Trichoderma</taxon>
    </lineage>
</organism>
<evidence type="ECO:0000313" key="3">
    <source>
        <dbReference type="Proteomes" id="UP000007115"/>
    </source>
</evidence>
<proteinExistence type="predicted"/>
<feature type="compositionally biased region" description="Polar residues" evidence="1">
    <location>
        <begin position="135"/>
        <end position="154"/>
    </location>
</feature>
<dbReference type="GeneID" id="25791596"/>
<comment type="caution">
    <text evidence="2">The sequence shown here is derived from an EMBL/GenBank/DDBJ whole genome shotgun (WGS) entry which is preliminary data.</text>
</comment>
<feature type="region of interest" description="Disordered" evidence="1">
    <location>
        <begin position="1"/>
        <end position="154"/>
    </location>
</feature>
<feature type="compositionally biased region" description="Polar residues" evidence="1">
    <location>
        <begin position="176"/>
        <end position="202"/>
    </location>
</feature>
<dbReference type="AlphaFoldDB" id="G9MRB5"/>
<sequence length="339" mass="36385">MPITTILQHQRDRERRDQPGPDLPSTENDSIPSTGDDSIPSMGDDSIPLMGDDSMPSMGDDSMPSTKDDSNTGTQDSIEKVRTDSARGMEQSFGVSLPNTEEKAAEAVRRSVEPNSTHQLKLPNGPKSSRPEVAASSTKRVSAGKNNSKQTITNRPIAIAPRVVIAPLVVPLDGHNTGQMPPANNSSGLASQQIPQSRQISCADNESRQIPYRGHHDDPPSPTVSDYEIARRAFNALQIRNDQGAAPGINNTQQAIPNAHVNEQTAPRVYNTVPTPPTSQSSAETSPSSRSDGQASPAGHYTKYPTPILWNAVQTLETYPNSRNKTVSGSKLSTVYASC</sequence>
<feature type="compositionally biased region" description="Basic and acidic residues" evidence="1">
    <location>
        <begin position="9"/>
        <end position="19"/>
    </location>
</feature>
<feature type="compositionally biased region" description="Polar residues" evidence="1">
    <location>
        <begin position="25"/>
        <end position="36"/>
    </location>
</feature>
<feature type="compositionally biased region" description="Low complexity" evidence="1">
    <location>
        <begin position="50"/>
        <end position="65"/>
    </location>
</feature>